<dbReference type="InterPro" id="IPR023213">
    <property type="entry name" value="CAT-like_dom_sf"/>
</dbReference>
<comment type="caution">
    <text evidence="1">The sequence shown here is derived from an EMBL/GenBank/DDBJ whole genome shotgun (WGS) entry which is preliminary data.</text>
</comment>
<dbReference type="InterPro" id="IPR001707">
    <property type="entry name" value="Cmp_AcTrfase"/>
</dbReference>
<dbReference type="SUPFAM" id="SSF52777">
    <property type="entry name" value="CoA-dependent acyltransferases"/>
    <property type="match status" value="1"/>
</dbReference>
<dbReference type="SMART" id="SM01059">
    <property type="entry name" value="CAT"/>
    <property type="match status" value="1"/>
</dbReference>
<dbReference type="Proteomes" id="UP000732619">
    <property type="component" value="Unassembled WGS sequence"/>
</dbReference>
<protein>
    <submittedName>
        <fullName evidence="1">Chloramphenicol acetyltransferase</fullName>
    </submittedName>
</protein>
<dbReference type="PANTHER" id="PTHR38474">
    <property type="entry name" value="SLR0299 PROTEIN"/>
    <property type="match status" value="1"/>
</dbReference>
<proteinExistence type="predicted"/>
<reference evidence="1" key="1">
    <citation type="submission" date="2019-04" db="EMBL/GenBank/DDBJ databases">
        <title>Evolution of Biomass-Degrading Anaerobic Consortia Revealed by Metagenomics.</title>
        <authorList>
            <person name="Peng X."/>
        </authorList>
    </citation>
    <scope>NUCLEOTIDE SEQUENCE</scope>
    <source>
        <strain evidence="1">SIG14</strain>
    </source>
</reference>
<dbReference type="Gene3D" id="3.30.559.10">
    <property type="entry name" value="Chloramphenicol acetyltransferase-like domain"/>
    <property type="match status" value="1"/>
</dbReference>
<evidence type="ECO:0000313" key="1">
    <source>
        <dbReference type="EMBL" id="MBE6512186.1"/>
    </source>
</evidence>
<evidence type="ECO:0000313" key="2">
    <source>
        <dbReference type="Proteomes" id="UP000732619"/>
    </source>
</evidence>
<dbReference type="EMBL" id="SUTG01000010">
    <property type="protein sequence ID" value="MBE6512186.1"/>
    <property type="molecule type" value="Genomic_DNA"/>
</dbReference>
<sequence>MKEIDFDLENNPFINFLSSRYTMSARVNVENLWIKSKEQDLSFFVMSLGALMNALNDIPQMRRRIIDGKVIEFESLDAVCPIMDKEETVFKEIRIEDPQRFYNILKWHDYVVDYQLNVLEGVDKAFDVDTMERDKINIANFSCIPWVDFDSITNATAAGNAIQPLITWGKVNENYEMTVSITVSHIFVNGLELAKFYKNVQENFDSLL</sequence>
<dbReference type="Pfam" id="PF00302">
    <property type="entry name" value="CAT"/>
    <property type="match status" value="1"/>
</dbReference>
<gene>
    <name evidence="1" type="ORF">E7Z75_03400</name>
</gene>
<name>A0A8T3VW67_METOL</name>
<accession>A0A8T3VW67</accession>
<dbReference type="AlphaFoldDB" id="A0A8T3VW67"/>
<dbReference type="PANTHER" id="PTHR38474:SF1">
    <property type="entry name" value="SLR0299 PROTEIN"/>
    <property type="match status" value="1"/>
</dbReference>
<organism evidence="1 2">
    <name type="scientific">Methanobrevibacter olleyae</name>
    <dbReference type="NCBI Taxonomy" id="294671"/>
    <lineage>
        <taxon>Archaea</taxon>
        <taxon>Methanobacteriati</taxon>
        <taxon>Methanobacteriota</taxon>
        <taxon>Methanomada group</taxon>
        <taxon>Methanobacteria</taxon>
        <taxon>Methanobacteriales</taxon>
        <taxon>Methanobacteriaceae</taxon>
        <taxon>Methanobrevibacter</taxon>
    </lineage>
</organism>
<dbReference type="GO" id="GO:0008811">
    <property type="term" value="F:chloramphenicol O-acetyltransferase activity"/>
    <property type="evidence" value="ECO:0007669"/>
    <property type="project" value="InterPro"/>
</dbReference>